<keyword evidence="2" id="KW-1185">Reference proteome</keyword>
<evidence type="ECO:0000313" key="1">
    <source>
        <dbReference type="EMBL" id="MFC3143376.1"/>
    </source>
</evidence>
<sequence>MAVLISFSGLPGTGKSTVARALSRETGAVYLRIDAIDAAIWARDPDRDIGPESYHIAAALAVSNLEIGHDTIVDCVNPWDLTRAIFTDAATRAGARFLGVETRCSDAAVHRARIEQRKAEVPGLKLPDWQAVLDRDYTPWDTADVRLDTCRLSVADSVERITRTL</sequence>
<accession>A0ABV7GSQ6</accession>
<dbReference type="SUPFAM" id="SSF52540">
    <property type="entry name" value="P-loop containing nucleoside triphosphate hydrolases"/>
    <property type="match status" value="1"/>
</dbReference>
<dbReference type="InterPro" id="IPR027417">
    <property type="entry name" value="P-loop_NTPase"/>
</dbReference>
<dbReference type="EMBL" id="JBHRTB010000010">
    <property type="protein sequence ID" value="MFC3143376.1"/>
    <property type="molecule type" value="Genomic_DNA"/>
</dbReference>
<protein>
    <submittedName>
        <fullName evidence="1">AAA family ATPase</fullName>
    </submittedName>
</protein>
<evidence type="ECO:0000313" key="2">
    <source>
        <dbReference type="Proteomes" id="UP001595632"/>
    </source>
</evidence>
<organism evidence="1 2">
    <name type="scientific">Psychromarinibacter halotolerans</name>
    <dbReference type="NCBI Taxonomy" id="1775175"/>
    <lineage>
        <taxon>Bacteria</taxon>
        <taxon>Pseudomonadati</taxon>
        <taxon>Pseudomonadota</taxon>
        <taxon>Alphaproteobacteria</taxon>
        <taxon>Rhodobacterales</taxon>
        <taxon>Paracoccaceae</taxon>
        <taxon>Psychromarinibacter</taxon>
    </lineage>
</organism>
<gene>
    <name evidence="1" type="ORF">ACFOGP_11685</name>
</gene>
<name>A0ABV7GSQ6_9RHOB</name>
<comment type="caution">
    <text evidence="1">The sequence shown here is derived from an EMBL/GenBank/DDBJ whole genome shotgun (WGS) entry which is preliminary data.</text>
</comment>
<dbReference type="Proteomes" id="UP001595632">
    <property type="component" value="Unassembled WGS sequence"/>
</dbReference>
<proteinExistence type="predicted"/>
<dbReference type="Pfam" id="PF13671">
    <property type="entry name" value="AAA_33"/>
    <property type="match status" value="1"/>
</dbReference>
<dbReference type="Gene3D" id="3.40.50.300">
    <property type="entry name" value="P-loop containing nucleotide triphosphate hydrolases"/>
    <property type="match status" value="1"/>
</dbReference>
<dbReference type="RefSeq" id="WP_275630668.1">
    <property type="nucleotide sequence ID" value="NZ_JARGYD010000001.1"/>
</dbReference>
<dbReference type="PANTHER" id="PTHR37807:SF3">
    <property type="entry name" value="OS07G0160300 PROTEIN"/>
    <property type="match status" value="1"/>
</dbReference>
<reference evidence="2" key="1">
    <citation type="journal article" date="2019" name="Int. J. Syst. Evol. Microbiol.">
        <title>The Global Catalogue of Microorganisms (GCM) 10K type strain sequencing project: providing services to taxonomists for standard genome sequencing and annotation.</title>
        <authorList>
            <consortium name="The Broad Institute Genomics Platform"/>
            <consortium name="The Broad Institute Genome Sequencing Center for Infectious Disease"/>
            <person name="Wu L."/>
            <person name="Ma J."/>
        </authorList>
    </citation>
    <scope>NUCLEOTIDE SEQUENCE [LARGE SCALE GENOMIC DNA]</scope>
    <source>
        <strain evidence="2">KCTC 52366</strain>
    </source>
</reference>
<dbReference type="PANTHER" id="PTHR37807">
    <property type="entry name" value="OS07G0160300 PROTEIN"/>
    <property type="match status" value="1"/>
</dbReference>